<feature type="chain" id="PRO_5047326013" description="Integral membrane protein" evidence="2">
    <location>
        <begin position="16"/>
        <end position="196"/>
    </location>
</feature>
<feature type="signal peptide" evidence="2">
    <location>
        <begin position="1"/>
        <end position="15"/>
    </location>
</feature>
<feature type="region of interest" description="Disordered" evidence="1">
    <location>
        <begin position="173"/>
        <end position="196"/>
    </location>
</feature>
<sequence length="196" mass="20826">MIALVIFLLWRRRQTQDVGDEEPILPMRSLRATSFYLPRKQQSNSLVLTSPNTDKPTPPAPTSSRPWRESFAEAGLSDQARDAPSPRTTNTAAPAPTVWRHARGAALSRALGNSVEVSGGTSGEPAAAGAQQGAQPNSRAASPVDSIFDVSQRRTTAEIDASWAIFREGPAAFHGLSAPPRSRDGSRPGSNSNQGG</sequence>
<evidence type="ECO:0008006" key="5">
    <source>
        <dbReference type="Google" id="ProtNLM"/>
    </source>
</evidence>
<protein>
    <recommendedName>
        <fullName evidence="5">Integral membrane protein</fullName>
    </recommendedName>
</protein>
<proteinExistence type="predicted"/>
<keyword evidence="2" id="KW-0732">Signal</keyword>
<comment type="caution">
    <text evidence="3">The sequence shown here is derived from an EMBL/GenBank/DDBJ whole genome shotgun (WGS) entry which is preliminary data.</text>
</comment>
<organism evidence="3 4">
    <name type="scientific">Diaporthe vaccinii</name>
    <dbReference type="NCBI Taxonomy" id="105482"/>
    <lineage>
        <taxon>Eukaryota</taxon>
        <taxon>Fungi</taxon>
        <taxon>Dikarya</taxon>
        <taxon>Ascomycota</taxon>
        <taxon>Pezizomycotina</taxon>
        <taxon>Sordariomycetes</taxon>
        <taxon>Sordariomycetidae</taxon>
        <taxon>Diaporthales</taxon>
        <taxon>Diaporthaceae</taxon>
        <taxon>Diaporthe</taxon>
        <taxon>Diaporthe eres species complex</taxon>
    </lineage>
</organism>
<feature type="region of interest" description="Disordered" evidence="1">
    <location>
        <begin position="114"/>
        <end position="150"/>
    </location>
</feature>
<dbReference type="EMBL" id="JBAWTH010000017">
    <property type="protein sequence ID" value="KAL2288343.1"/>
    <property type="molecule type" value="Genomic_DNA"/>
</dbReference>
<accession>A0ABR4F0Y8</accession>
<dbReference type="Proteomes" id="UP001600888">
    <property type="component" value="Unassembled WGS sequence"/>
</dbReference>
<feature type="compositionally biased region" description="Polar residues" evidence="1">
    <location>
        <begin position="42"/>
        <end position="55"/>
    </location>
</feature>
<reference evidence="3 4" key="1">
    <citation type="submission" date="2024-03" db="EMBL/GenBank/DDBJ databases">
        <title>A high-quality draft genome sequence of Diaporthe vaccinii, a causative agent of upright dieback and viscid rot disease in cranberry plants.</title>
        <authorList>
            <person name="Sarrasin M."/>
            <person name="Lang B.F."/>
            <person name="Burger G."/>
        </authorList>
    </citation>
    <scope>NUCLEOTIDE SEQUENCE [LARGE SCALE GENOMIC DNA]</scope>
    <source>
        <strain evidence="3 4">IS7</strain>
    </source>
</reference>
<feature type="compositionally biased region" description="Low complexity" evidence="1">
    <location>
        <begin position="126"/>
        <end position="135"/>
    </location>
</feature>
<keyword evidence="4" id="KW-1185">Reference proteome</keyword>
<feature type="region of interest" description="Disordered" evidence="1">
    <location>
        <begin position="42"/>
        <end position="99"/>
    </location>
</feature>
<evidence type="ECO:0000256" key="1">
    <source>
        <dbReference type="SAM" id="MobiDB-lite"/>
    </source>
</evidence>
<feature type="compositionally biased region" description="Low complexity" evidence="1">
    <location>
        <begin position="83"/>
        <end position="97"/>
    </location>
</feature>
<name>A0ABR4F0Y8_9PEZI</name>
<evidence type="ECO:0000313" key="3">
    <source>
        <dbReference type="EMBL" id="KAL2288343.1"/>
    </source>
</evidence>
<evidence type="ECO:0000256" key="2">
    <source>
        <dbReference type="SAM" id="SignalP"/>
    </source>
</evidence>
<gene>
    <name evidence="3" type="ORF">FJTKL_04384</name>
</gene>
<evidence type="ECO:0000313" key="4">
    <source>
        <dbReference type="Proteomes" id="UP001600888"/>
    </source>
</evidence>